<keyword evidence="2" id="KW-1185">Reference proteome</keyword>
<accession>A0A8T0QQ35</accession>
<reference evidence="1" key="1">
    <citation type="submission" date="2020-05" db="EMBL/GenBank/DDBJ databases">
        <title>WGS assembly of Panicum virgatum.</title>
        <authorList>
            <person name="Lovell J.T."/>
            <person name="Jenkins J."/>
            <person name="Shu S."/>
            <person name="Juenger T.E."/>
            <person name="Schmutz J."/>
        </authorList>
    </citation>
    <scope>NUCLEOTIDE SEQUENCE</scope>
    <source>
        <strain evidence="1">AP13</strain>
    </source>
</reference>
<comment type="caution">
    <text evidence="1">The sequence shown here is derived from an EMBL/GenBank/DDBJ whole genome shotgun (WGS) entry which is preliminary data.</text>
</comment>
<protein>
    <submittedName>
        <fullName evidence="1">Uncharacterized protein</fullName>
    </submittedName>
</protein>
<gene>
    <name evidence="1" type="ORF">PVAP13_7KG420650</name>
</gene>
<evidence type="ECO:0000313" key="2">
    <source>
        <dbReference type="Proteomes" id="UP000823388"/>
    </source>
</evidence>
<dbReference type="Proteomes" id="UP000823388">
    <property type="component" value="Chromosome 7K"/>
</dbReference>
<sequence length="143" mass="14976">MGAGSVVYGCCVVVPRVLVQVAGAAVQVVRAQAGRQLVGASCLSSWHRKGSVAAAGASCCVARWLGWVAGRRRGRSALPAGRARRQRGREPRARGVAARALCAAGWGLGLGACRLGRLARFPLAWRRYWQVADSGLLCATGVH</sequence>
<dbReference type="AlphaFoldDB" id="A0A8T0QQ35"/>
<proteinExistence type="predicted"/>
<name>A0A8T0QQ35_PANVG</name>
<organism evidence="1 2">
    <name type="scientific">Panicum virgatum</name>
    <name type="common">Blackwell switchgrass</name>
    <dbReference type="NCBI Taxonomy" id="38727"/>
    <lineage>
        <taxon>Eukaryota</taxon>
        <taxon>Viridiplantae</taxon>
        <taxon>Streptophyta</taxon>
        <taxon>Embryophyta</taxon>
        <taxon>Tracheophyta</taxon>
        <taxon>Spermatophyta</taxon>
        <taxon>Magnoliopsida</taxon>
        <taxon>Liliopsida</taxon>
        <taxon>Poales</taxon>
        <taxon>Poaceae</taxon>
        <taxon>PACMAD clade</taxon>
        <taxon>Panicoideae</taxon>
        <taxon>Panicodae</taxon>
        <taxon>Paniceae</taxon>
        <taxon>Panicinae</taxon>
        <taxon>Panicum</taxon>
        <taxon>Panicum sect. Hiantes</taxon>
    </lineage>
</organism>
<dbReference type="EMBL" id="CM029049">
    <property type="protein sequence ID" value="KAG2575207.1"/>
    <property type="molecule type" value="Genomic_DNA"/>
</dbReference>
<evidence type="ECO:0000313" key="1">
    <source>
        <dbReference type="EMBL" id="KAG2575207.1"/>
    </source>
</evidence>